<evidence type="ECO:0000313" key="1">
    <source>
        <dbReference type="EMBL" id="QDY51877.1"/>
    </source>
</evidence>
<accession>A0A5B8IFS2</accession>
<sequence>MNIDYHGYSYFITQKENENKNSLIERSWFLVKNKPNDKESYSSELKKSNLFINIKKLNCKYHHTLENKILN</sequence>
<name>A0A5B8IFS2_9VIRU</name>
<reference evidence="1" key="1">
    <citation type="submission" date="2018-11" db="EMBL/GenBank/DDBJ databases">
        <title>A distinct lineage of giant viruses engineers rhodopsin photosystems in predatory marine eukaryotes.</title>
        <authorList>
            <person name="Needham D.M."/>
            <person name="Yoshizawa S."/>
            <person name="Hosaka T."/>
            <person name="Poirier C."/>
            <person name="Choi C.-J."/>
            <person name="Hehenberger E."/>
            <person name="Irwin N.A.T."/>
            <person name="Wilken S."/>
            <person name="Yung C.-M."/>
            <person name="Bachy C."/>
            <person name="Kurihara R."/>
            <person name="Nakajima Y."/>
            <person name="Kojima K."/>
            <person name="Kimura-Someya T."/>
            <person name="Leonard G."/>
            <person name="Malmstrom R.R."/>
            <person name="Mende D."/>
            <person name="Olson D.K."/>
            <person name="Sudo Y."/>
            <person name="Sudek S."/>
            <person name="Richards T.A."/>
            <person name="DeLong E.F."/>
            <person name="Keeling P.J."/>
            <person name="Santoro A.E."/>
            <person name="Shirouzu M."/>
            <person name="Iwasaki W."/>
            <person name="Worden A.Z."/>
        </authorList>
    </citation>
    <scope>NUCLEOTIDE SEQUENCE</scope>
</reference>
<gene>
    <name evidence="1" type="ORF">1_262</name>
</gene>
<organism evidence="1">
    <name type="scientific">Mimiviridae sp. ChoanoV1</name>
    <dbReference type="NCBI Taxonomy" id="2596887"/>
    <lineage>
        <taxon>Viruses</taxon>
        <taxon>Varidnaviria</taxon>
        <taxon>Bamfordvirae</taxon>
        <taxon>Nucleocytoviricota</taxon>
        <taxon>Megaviricetes</taxon>
        <taxon>Imitervirales</taxon>
        <taxon>Schizomimiviridae</taxon>
    </lineage>
</organism>
<proteinExistence type="predicted"/>
<dbReference type="EMBL" id="MK250085">
    <property type="protein sequence ID" value="QDY51877.1"/>
    <property type="molecule type" value="Genomic_DNA"/>
</dbReference>
<protein>
    <submittedName>
        <fullName evidence="1">Uncharacterized protein</fullName>
    </submittedName>
</protein>